<name>A0A6B0U347_IXORI</name>
<protein>
    <submittedName>
        <fullName evidence="1">Putative secreted protein</fullName>
    </submittedName>
</protein>
<reference evidence="1" key="1">
    <citation type="submission" date="2019-12" db="EMBL/GenBank/DDBJ databases">
        <title>An insight into the sialome of adult female Ixodes ricinus ticks feeding for 6 days.</title>
        <authorList>
            <person name="Perner J."/>
            <person name="Ribeiro J.M.C."/>
        </authorList>
    </citation>
    <scope>NUCLEOTIDE SEQUENCE</scope>
    <source>
        <strain evidence="1">Semi-engorged</strain>
        <tissue evidence="1">Salivary glands</tissue>
    </source>
</reference>
<evidence type="ECO:0000313" key="1">
    <source>
        <dbReference type="EMBL" id="MXU83617.1"/>
    </source>
</evidence>
<organism evidence="1">
    <name type="scientific">Ixodes ricinus</name>
    <name type="common">Common tick</name>
    <name type="synonym">Acarus ricinus</name>
    <dbReference type="NCBI Taxonomy" id="34613"/>
    <lineage>
        <taxon>Eukaryota</taxon>
        <taxon>Metazoa</taxon>
        <taxon>Ecdysozoa</taxon>
        <taxon>Arthropoda</taxon>
        <taxon>Chelicerata</taxon>
        <taxon>Arachnida</taxon>
        <taxon>Acari</taxon>
        <taxon>Parasitiformes</taxon>
        <taxon>Ixodida</taxon>
        <taxon>Ixodoidea</taxon>
        <taxon>Ixodidae</taxon>
        <taxon>Ixodinae</taxon>
        <taxon>Ixodes</taxon>
    </lineage>
</organism>
<dbReference type="AlphaFoldDB" id="A0A6B0U347"/>
<accession>A0A6B0U347</accession>
<sequence length="76" mass="8499">MVVTVQRFVLVCVEICLVPDTILGSLSLNSSAVKFEGAMQQFFYFQYVPYNSSLTFITYKICVSIFSLSVAVAEKN</sequence>
<dbReference type="EMBL" id="GIFC01001534">
    <property type="protein sequence ID" value="MXU83617.1"/>
    <property type="molecule type" value="Transcribed_RNA"/>
</dbReference>
<proteinExistence type="predicted"/>